<dbReference type="PANTHER" id="PTHR43845">
    <property type="entry name" value="BLR5969 PROTEIN"/>
    <property type="match status" value="1"/>
</dbReference>
<gene>
    <name evidence="3" type="ORF">ENS19_06370</name>
</gene>
<keyword evidence="3" id="KW-0436">Ligase</keyword>
<dbReference type="InterPro" id="IPR028154">
    <property type="entry name" value="AMP-dep_Lig_C"/>
</dbReference>
<comment type="caution">
    <text evidence="3">The sequence shown here is derived from an EMBL/GenBank/DDBJ whole genome shotgun (WGS) entry which is preliminary data.</text>
</comment>
<feature type="domain" description="AMP-dependent ligase C-terminal" evidence="2">
    <location>
        <begin position="342"/>
        <end position="431"/>
    </location>
</feature>
<dbReference type="SUPFAM" id="SSF56801">
    <property type="entry name" value="Acetyl-CoA synthetase-like"/>
    <property type="match status" value="1"/>
</dbReference>
<dbReference type="InterPro" id="IPR045851">
    <property type="entry name" value="AMP-bd_C_sf"/>
</dbReference>
<name>A0A7C3J480_9CREN</name>
<dbReference type="Pfam" id="PF00501">
    <property type="entry name" value="AMP-binding"/>
    <property type="match status" value="1"/>
</dbReference>
<dbReference type="Gene3D" id="3.30.300.30">
    <property type="match status" value="1"/>
</dbReference>
<evidence type="ECO:0000259" key="2">
    <source>
        <dbReference type="Pfam" id="PF14535"/>
    </source>
</evidence>
<protein>
    <submittedName>
        <fullName evidence="3">Phenylacetate--CoA ligase family protein</fullName>
    </submittedName>
</protein>
<evidence type="ECO:0000313" key="3">
    <source>
        <dbReference type="EMBL" id="HFK20893.1"/>
    </source>
</evidence>
<dbReference type="AlphaFoldDB" id="A0A7C3J480"/>
<dbReference type="EMBL" id="DSTX01000011">
    <property type="protein sequence ID" value="HFK20893.1"/>
    <property type="molecule type" value="Genomic_DNA"/>
</dbReference>
<dbReference type="PANTHER" id="PTHR43845:SF1">
    <property type="entry name" value="BLR5969 PROTEIN"/>
    <property type="match status" value="1"/>
</dbReference>
<dbReference type="GO" id="GO:0010124">
    <property type="term" value="P:phenylacetate catabolic process"/>
    <property type="evidence" value="ECO:0007669"/>
    <property type="project" value="InterPro"/>
</dbReference>
<proteinExistence type="predicted"/>
<dbReference type="GO" id="GO:0047475">
    <property type="term" value="F:phenylacetate-CoA ligase activity"/>
    <property type="evidence" value="ECO:0007669"/>
    <property type="project" value="InterPro"/>
</dbReference>
<evidence type="ECO:0000259" key="1">
    <source>
        <dbReference type="Pfam" id="PF00501"/>
    </source>
</evidence>
<organism evidence="3">
    <name type="scientific">Candidatus Methanomethylicus mesodigestus</name>
    <dbReference type="NCBI Taxonomy" id="1867258"/>
    <lineage>
        <taxon>Archaea</taxon>
        <taxon>Thermoproteota</taxon>
        <taxon>Methanosuratincolia</taxon>
        <taxon>Candidatus Methanomethylicales</taxon>
        <taxon>Candidatus Methanomethylicaceae</taxon>
        <taxon>Candidatus Methanomethylicus</taxon>
    </lineage>
</organism>
<accession>A0A7C3J480</accession>
<dbReference type="InterPro" id="IPR042099">
    <property type="entry name" value="ANL_N_sf"/>
</dbReference>
<feature type="domain" description="AMP-dependent synthetase/ligase" evidence="1">
    <location>
        <begin position="81"/>
        <end position="292"/>
    </location>
</feature>
<dbReference type="InterPro" id="IPR000873">
    <property type="entry name" value="AMP-dep_synth/lig_dom"/>
</dbReference>
<sequence length="436" mass="49029">MHAKYWDPEIETLSRGELSKIQLRLLKHTIHSAYEHSPYYNRALRGSNFSPSDVASLDDVRRLPFIDKKFERERQEAAPPFGDHIAVAADKIVRIHTSSGTTGRPTASVFTKNDIEIWKESMARQFWAVGMRPGDVYHHALNMSLFVGGLCLLGAERLGASAIPAGVMDTSRHLMIIKTFRPKFIWGTPSFVLHLAEKAREEGTEPSELSIRKVIVAGEPGGSVPSTKRRMEAAWGADCYDYYGIADIWAPCATECEEKAGLHLLEDYVLPEVIDPETGEGVAEGERGELVLTTLRREGQIMLRFRTGDETCYELDRCACGRTHMRLMGITGRTDDLVIAKGVKFYPSQVEEVLRGFHELRDEYQIAVCRGGDYLDEVTVRVESLGGDEKIRDALERELRSVIGIRFNVELLKPGTLPRTLHKAKRVTDMRKIEAV</sequence>
<dbReference type="Pfam" id="PF14535">
    <property type="entry name" value="AMP-binding_C_2"/>
    <property type="match status" value="1"/>
</dbReference>
<dbReference type="CDD" id="cd05913">
    <property type="entry name" value="PaaK"/>
    <property type="match status" value="1"/>
</dbReference>
<reference evidence="3" key="1">
    <citation type="journal article" date="2020" name="mSystems">
        <title>Genome- and Community-Level Interaction Insights into Carbon Utilization and Element Cycling Functions of Hydrothermarchaeota in Hydrothermal Sediment.</title>
        <authorList>
            <person name="Zhou Z."/>
            <person name="Liu Y."/>
            <person name="Xu W."/>
            <person name="Pan J."/>
            <person name="Luo Z.H."/>
            <person name="Li M."/>
        </authorList>
    </citation>
    <scope>NUCLEOTIDE SEQUENCE [LARGE SCALE GENOMIC DNA]</scope>
    <source>
        <strain evidence="3">SpSt-468</strain>
    </source>
</reference>
<dbReference type="Gene3D" id="3.40.50.12780">
    <property type="entry name" value="N-terminal domain of ligase-like"/>
    <property type="match status" value="1"/>
</dbReference>
<dbReference type="InterPro" id="IPR011880">
    <property type="entry name" value="PA_CoA_ligase"/>
</dbReference>